<gene>
    <name evidence="3" type="ORF">DI396_00070</name>
</gene>
<dbReference type="GO" id="GO:0003677">
    <property type="term" value="F:DNA binding"/>
    <property type="evidence" value="ECO:0007669"/>
    <property type="project" value="UniProtKB-KW"/>
</dbReference>
<keyword evidence="2 3" id="KW-0238">DNA-binding</keyword>
<name>A0A2V4NH33_9RHOB</name>
<dbReference type="Gene3D" id="4.10.520.10">
    <property type="entry name" value="IHF-like DNA-binding proteins"/>
    <property type="match status" value="1"/>
</dbReference>
<proteinExistence type="inferred from homology"/>
<keyword evidence="4" id="KW-1185">Reference proteome</keyword>
<dbReference type="InterPro" id="IPR010992">
    <property type="entry name" value="IHF-like_DNA-bd_dom_sf"/>
</dbReference>
<comment type="similarity">
    <text evidence="1">Belongs to the bacterial histone-like protein family.</text>
</comment>
<dbReference type="Pfam" id="PF00216">
    <property type="entry name" value="Bac_DNA_binding"/>
    <property type="match status" value="1"/>
</dbReference>
<comment type="caution">
    <text evidence="3">The sequence shown here is derived from an EMBL/GenBank/DDBJ whole genome shotgun (WGS) entry which is preliminary data.</text>
</comment>
<sequence>MPKPVLVTDAAPNVALAPLQKKELLEAVVTRSGIKKKDAKPVVEAMMAVMGEALGEGRELELQPFGKFKINRIKDTGNGKVIIGRVRQSLGGKRRGNVIDDSDD</sequence>
<reference evidence="3 4" key="1">
    <citation type="submission" date="2018-05" db="EMBL/GenBank/DDBJ databases">
        <title>Oceanovita maritima gen. nov., sp. nov., a marine bacterium in the family Rhodobacteraceae isolated from surface seawater of Lundu port Xiamen, China.</title>
        <authorList>
            <person name="Hetharua B.H."/>
            <person name="Min D."/>
            <person name="Liao H."/>
            <person name="Tian Y."/>
        </authorList>
    </citation>
    <scope>NUCLEOTIDE SEQUENCE [LARGE SCALE GENOMIC DNA]</scope>
    <source>
        <strain evidence="3 4">FSX-11</strain>
    </source>
</reference>
<dbReference type="GO" id="GO:0030527">
    <property type="term" value="F:structural constituent of chromatin"/>
    <property type="evidence" value="ECO:0007669"/>
    <property type="project" value="InterPro"/>
</dbReference>
<dbReference type="AlphaFoldDB" id="A0A2V4NH33"/>
<dbReference type="EMBL" id="QFVT01000001">
    <property type="protein sequence ID" value="PYC49430.1"/>
    <property type="molecule type" value="Genomic_DNA"/>
</dbReference>
<evidence type="ECO:0000256" key="1">
    <source>
        <dbReference type="ARBA" id="ARBA00010529"/>
    </source>
</evidence>
<evidence type="ECO:0000313" key="3">
    <source>
        <dbReference type="EMBL" id="PYC49430.1"/>
    </source>
</evidence>
<dbReference type="Proteomes" id="UP000248012">
    <property type="component" value="Unassembled WGS sequence"/>
</dbReference>
<evidence type="ECO:0000313" key="4">
    <source>
        <dbReference type="Proteomes" id="UP000248012"/>
    </source>
</evidence>
<accession>A0A2V4NH33</accession>
<dbReference type="InterPro" id="IPR000119">
    <property type="entry name" value="Hist_DNA-bd"/>
</dbReference>
<dbReference type="OrthoDB" id="7873378at2"/>
<organism evidence="3 4">
    <name type="scientific">Litorivita pollutaquae</name>
    <dbReference type="NCBI Taxonomy" id="2200892"/>
    <lineage>
        <taxon>Bacteria</taxon>
        <taxon>Pseudomonadati</taxon>
        <taxon>Pseudomonadota</taxon>
        <taxon>Alphaproteobacteria</taxon>
        <taxon>Rhodobacterales</taxon>
        <taxon>Paracoccaceae</taxon>
        <taxon>Litorivita</taxon>
    </lineage>
</organism>
<protein>
    <submittedName>
        <fullName evidence="3">DNA-binding protein</fullName>
    </submittedName>
</protein>
<dbReference type="SUPFAM" id="SSF47729">
    <property type="entry name" value="IHF-like DNA-binding proteins"/>
    <property type="match status" value="1"/>
</dbReference>
<evidence type="ECO:0000256" key="2">
    <source>
        <dbReference type="ARBA" id="ARBA00023125"/>
    </source>
</evidence>